<keyword evidence="2" id="KW-0408">Iron</keyword>
<dbReference type="InterPro" id="IPR019604">
    <property type="entry name" value="Cytochrome-c551"/>
</dbReference>
<feature type="transmembrane region" description="Helical" evidence="3">
    <location>
        <begin position="50"/>
        <end position="67"/>
    </location>
</feature>
<keyword evidence="3" id="KW-0472">Membrane</keyword>
<dbReference type="GO" id="GO:0009055">
    <property type="term" value="F:electron transfer activity"/>
    <property type="evidence" value="ECO:0007669"/>
    <property type="project" value="InterPro"/>
</dbReference>
<keyword evidence="2" id="KW-0479">Metal-binding</keyword>
<name>A1BDY9_CHLPD</name>
<dbReference type="GO" id="GO:0046872">
    <property type="term" value="F:metal ion binding"/>
    <property type="evidence" value="ECO:0007669"/>
    <property type="project" value="UniProtKB-KW"/>
</dbReference>
<proteinExistence type="predicted"/>
<feature type="binding site" description="covalent" evidence="1">
    <location>
        <position position="162"/>
    </location>
    <ligand>
        <name>heme</name>
        <dbReference type="ChEBI" id="CHEBI:30413"/>
    </ligand>
</feature>
<dbReference type="Pfam" id="PF10643">
    <property type="entry name" value="Cytochrome-c551"/>
    <property type="match status" value="1"/>
</dbReference>
<dbReference type="AlphaFoldDB" id="A1BDY9"/>
<comment type="PTM">
    <text evidence="1">Binds 1 heme group per subunit.</text>
</comment>
<dbReference type="Gene3D" id="1.10.760.10">
    <property type="entry name" value="Cytochrome c-like domain"/>
    <property type="match status" value="1"/>
</dbReference>
<feature type="binding site" description="axial binding residue" evidence="2">
    <location>
        <position position="163"/>
    </location>
    <ligand>
        <name>heme</name>
        <dbReference type="ChEBI" id="CHEBI:30413"/>
    </ligand>
    <ligandPart>
        <name>Fe</name>
        <dbReference type="ChEBI" id="CHEBI:18248"/>
    </ligandPart>
</feature>
<organism evidence="4 5">
    <name type="scientific">Chlorobium phaeobacteroides (strain DSM 266 / SMG 266 / 2430)</name>
    <dbReference type="NCBI Taxonomy" id="290317"/>
    <lineage>
        <taxon>Bacteria</taxon>
        <taxon>Pseudomonadati</taxon>
        <taxon>Chlorobiota</taxon>
        <taxon>Chlorobiia</taxon>
        <taxon>Chlorobiales</taxon>
        <taxon>Chlorobiaceae</taxon>
        <taxon>Chlorobium/Pelodictyon group</taxon>
        <taxon>Chlorobium</taxon>
    </lineage>
</organism>
<feature type="binding site" description="covalent" evidence="1">
    <location>
        <position position="159"/>
    </location>
    <ligand>
        <name>heme</name>
        <dbReference type="ChEBI" id="CHEBI:30413"/>
    </ligand>
</feature>
<evidence type="ECO:0000313" key="4">
    <source>
        <dbReference type="EMBL" id="ABL64616.1"/>
    </source>
</evidence>
<dbReference type="STRING" id="290317.Cpha266_0560"/>
<protein>
    <submittedName>
        <fullName evidence="4">Photosystem P840 reaction center cytochrome c-551</fullName>
    </submittedName>
</protein>
<dbReference type="KEGG" id="cph:Cpha266_0560"/>
<dbReference type="SUPFAM" id="SSF46626">
    <property type="entry name" value="Cytochrome c"/>
    <property type="match status" value="1"/>
</dbReference>
<gene>
    <name evidence="4" type="ordered locus">Cpha266_0560</name>
</gene>
<dbReference type="eggNOG" id="COG3245">
    <property type="taxonomic scope" value="Bacteria"/>
</dbReference>
<evidence type="ECO:0000313" key="5">
    <source>
        <dbReference type="Proteomes" id="UP000008701"/>
    </source>
</evidence>
<dbReference type="OrthoDB" id="594564at2"/>
<evidence type="ECO:0000256" key="2">
    <source>
        <dbReference type="PIRSR" id="PIRSR000009-2"/>
    </source>
</evidence>
<dbReference type="EMBL" id="CP000492">
    <property type="protein sequence ID" value="ABL64616.1"/>
    <property type="molecule type" value="Genomic_DNA"/>
</dbReference>
<keyword evidence="1" id="KW-0349">Heme</keyword>
<evidence type="ECO:0000256" key="1">
    <source>
        <dbReference type="PIRSR" id="PIRSR000009-1"/>
    </source>
</evidence>
<keyword evidence="3" id="KW-1133">Transmembrane helix</keyword>
<sequence precursor="true">MDNKSNGKLIALAIGGAVLMGALFFGVSFLTGYKVPAENISNILTPLKSFTGWFSLIFFASLIIMTLGKMSSRISDKWFLSFPLGALGIVALMFAILWIRPSGFLLPTTGRTTTLDGKYIRSVGELKAFLDKPAEGSKVPKAPAGFDFDGAKALADGRCNKCHTLDSVQDALRTKFKKTGKVDVVVNRMQAYPGSGITVDEANTIMIYLVEKY</sequence>
<feature type="transmembrane region" description="Helical" evidence="3">
    <location>
        <begin position="79"/>
        <end position="99"/>
    </location>
</feature>
<accession>A1BDY9</accession>
<dbReference type="GO" id="GO:0020037">
    <property type="term" value="F:heme binding"/>
    <property type="evidence" value="ECO:0007669"/>
    <property type="project" value="InterPro"/>
</dbReference>
<reference evidence="4 5" key="1">
    <citation type="submission" date="2006-12" db="EMBL/GenBank/DDBJ databases">
        <title>Complete sequence of Chlorobium phaeobacteroides DSM 266.</title>
        <authorList>
            <consortium name="US DOE Joint Genome Institute"/>
            <person name="Copeland A."/>
            <person name="Lucas S."/>
            <person name="Lapidus A."/>
            <person name="Barry K."/>
            <person name="Detter J.C."/>
            <person name="Glavina del Rio T."/>
            <person name="Hammon N."/>
            <person name="Israni S."/>
            <person name="Pitluck S."/>
            <person name="Goltsman E."/>
            <person name="Schmutz J."/>
            <person name="Larimer F."/>
            <person name="Land M."/>
            <person name="Hauser L."/>
            <person name="Mikhailova N."/>
            <person name="Li T."/>
            <person name="Overmann J."/>
            <person name="Bryant D.A."/>
            <person name="Richardson P."/>
        </authorList>
    </citation>
    <scope>NUCLEOTIDE SEQUENCE [LARGE SCALE GENOMIC DNA]</scope>
    <source>
        <strain evidence="4 5">DSM 266</strain>
    </source>
</reference>
<keyword evidence="5" id="KW-1185">Reference proteome</keyword>
<dbReference type="PIRSF" id="PIRSF000009">
    <property type="entry name" value="Cytochrome_c551"/>
    <property type="match status" value="1"/>
</dbReference>
<keyword evidence="3" id="KW-0812">Transmembrane</keyword>
<evidence type="ECO:0000256" key="3">
    <source>
        <dbReference type="SAM" id="Phobius"/>
    </source>
</evidence>
<dbReference type="RefSeq" id="WP_011744449.1">
    <property type="nucleotide sequence ID" value="NC_008639.1"/>
</dbReference>
<dbReference type="HOGENOM" id="CLU_1293374_0_0_10"/>
<dbReference type="InterPro" id="IPR036909">
    <property type="entry name" value="Cyt_c-like_dom_sf"/>
</dbReference>
<dbReference type="Proteomes" id="UP000008701">
    <property type="component" value="Chromosome"/>
</dbReference>
<feature type="transmembrane region" description="Helical" evidence="3">
    <location>
        <begin position="9"/>
        <end position="30"/>
    </location>
</feature>
<feature type="binding site" description="axial binding residue" evidence="2">
    <location>
        <position position="189"/>
    </location>
    <ligand>
        <name>heme</name>
        <dbReference type="ChEBI" id="CHEBI:30413"/>
    </ligand>
    <ligandPart>
        <name>Fe</name>
        <dbReference type="ChEBI" id="CHEBI:18248"/>
    </ligandPart>
</feature>